<reference evidence="2 3" key="1">
    <citation type="journal article" date="2023" name="Plant Biotechnol. J.">
        <title>Chromosome-level wild Hevea brasiliensis genome provides new tools for genomic-assisted breeding and valuable loci to elevate rubber yield.</title>
        <authorList>
            <person name="Cheng H."/>
            <person name="Song X."/>
            <person name="Hu Y."/>
            <person name="Wu T."/>
            <person name="Yang Q."/>
            <person name="An Z."/>
            <person name="Feng S."/>
            <person name="Deng Z."/>
            <person name="Wu W."/>
            <person name="Zeng X."/>
            <person name="Tu M."/>
            <person name="Wang X."/>
            <person name="Huang H."/>
        </authorList>
    </citation>
    <scope>NUCLEOTIDE SEQUENCE [LARGE SCALE GENOMIC DNA]</scope>
    <source>
        <strain evidence="2">MT/VB/25A 57/8</strain>
    </source>
</reference>
<dbReference type="EMBL" id="JARPOI010000010">
    <property type="protein sequence ID" value="KAJ9169932.1"/>
    <property type="molecule type" value="Genomic_DNA"/>
</dbReference>
<gene>
    <name evidence="2" type="ORF">P3X46_018074</name>
</gene>
<evidence type="ECO:0000313" key="2">
    <source>
        <dbReference type="EMBL" id="KAJ9169932.1"/>
    </source>
</evidence>
<evidence type="ECO:0000256" key="1">
    <source>
        <dbReference type="SAM" id="Phobius"/>
    </source>
</evidence>
<evidence type="ECO:0000313" key="3">
    <source>
        <dbReference type="Proteomes" id="UP001174677"/>
    </source>
</evidence>
<feature type="transmembrane region" description="Helical" evidence="1">
    <location>
        <begin position="33"/>
        <end position="51"/>
    </location>
</feature>
<sequence>MVPRERCLRTSICHYRSGHEFTTDLQRPWKDQVQHKMLILIIISILLYFNGRNYPLWEFHFHIFIKGNELLNVLDGSLKELIDDKEKAKWRVNNVYQFTLALNDEFESVRSSLLHRDPFPKLEIMFIELLSEEARLAPLKS</sequence>
<comment type="caution">
    <text evidence="2">The sequence shown here is derived from an EMBL/GenBank/DDBJ whole genome shotgun (WGS) entry which is preliminary data.</text>
</comment>
<keyword evidence="1" id="KW-0812">Transmembrane</keyword>
<organism evidence="2 3">
    <name type="scientific">Hevea brasiliensis</name>
    <name type="common">Para rubber tree</name>
    <name type="synonym">Siphonia brasiliensis</name>
    <dbReference type="NCBI Taxonomy" id="3981"/>
    <lineage>
        <taxon>Eukaryota</taxon>
        <taxon>Viridiplantae</taxon>
        <taxon>Streptophyta</taxon>
        <taxon>Embryophyta</taxon>
        <taxon>Tracheophyta</taxon>
        <taxon>Spermatophyta</taxon>
        <taxon>Magnoliopsida</taxon>
        <taxon>eudicotyledons</taxon>
        <taxon>Gunneridae</taxon>
        <taxon>Pentapetalae</taxon>
        <taxon>rosids</taxon>
        <taxon>fabids</taxon>
        <taxon>Malpighiales</taxon>
        <taxon>Euphorbiaceae</taxon>
        <taxon>Crotonoideae</taxon>
        <taxon>Micrandreae</taxon>
        <taxon>Hevea</taxon>
    </lineage>
</organism>
<keyword evidence="3" id="KW-1185">Reference proteome</keyword>
<proteinExistence type="predicted"/>
<dbReference type="Proteomes" id="UP001174677">
    <property type="component" value="Chromosome 10"/>
</dbReference>
<keyword evidence="1" id="KW-1133">Transmembrane helix</keyword>
<name>A0ABQ9LRR4_HEVBR</name>
<keyword evidence="1" id="KW-0472">Membrane</keyword>
<accession>A0ABQ9LRR4</accession>
<protein>
    <submittedName>
        <fullName evidence="2">Uncharacterized protein</fullName>
    </submittedName>
</protein>